<evidence type="ECO:0000313" key="2">
    <source>
        <dbReference type="EnsemblPlants" id="AUR62013667-RA:cds"/>
    </source>
</evidence>
<evidence type="ECO:0000256" key="1">
    <source>
        <dbReference type="SAM" id="MobiDB-lite"/>
    </source>
</evidence>
<dbReference type="Gramene" id="AUR62013667-RA">
    <property type="protein sequence ID" value="AUR62013667-RA:cds"/>
    <property type="gene ID" value="AUR62013667"/>
</dbReference>
<reference evidence="2" key="1">
    <citation type="journal article" date="2017" name="Nature">
        <title>The genome of Chenopodium quinoa.</title>
        <authorList>
            <person name="Jarvis D.E."/>
            <person name="Ho Y.S."/>
            <person name="Lightfoot D.J."/>
            <person name="Schmoeckel S.M."/>
            <person name="Li B."/>
            <person name="Borm T.J.A."/>
            <person name="Ohyanagi H."/>
            <person name="Mineta K."/>
            <person name="Michell C.T."/>
            <person name="Saber N."/>
            <person name="Kharbatia N.M."/>
            <person name="Rupper R.R."/>
            <person name="Sharp A.R."/>
            <person name="Dally N."/>
            <person name="Boughton B.A."/>
            <person name="Woo Y.H."/>
            <person name="Gao G."/>
            <person name="Schijlen E.G.W.M."/>
            <person name="Guo X."/>
            <person name="Momin A.A."/>
            <person name="Negrao S."/>
            <person name="Al-Babili S."/>
            <person name="Gehring C."/>
            <person name="Roessner U."/>
            <person name="Jung C."/>
            <person name="Murphy K."/>
            <person name="Arold S.T."/>
            <person name="Gojobori T."/>
            <person name="van der Linden C.G."/>
            <person name="van Loo E.N."/>
            <person name="Jellen E.N."/>
            <person name="Maughan P.J."/>
            <person name="Tester M."/>
        </authorList>
    </citation>
    <scope>NUCLEOTIDE SEQUENCE [LARGE SCALE GENOMIC DNA]</scope>
    <source>
        <strain evidence="2">cv. PI 614886</strain>
    </source>
</reference>
<dbReference type="Proteomes" id="UP000596660">
    <property type="component" value="Unplaced"/>
</dbReference>
<feature type="compositionally biased region" description="Polar residues" evidence="1">
    <location>
        <begin position="63"/>
        <end position="75"/>
    </location>
</feature>
<feature type="compositionally biased region" description="Polar residues" evidence="1">
    <location>
        <begin position="31"/>
        <end position="53"/>
    </location>
</feature>
<evidence type="ECO:0000313" key="3">
    <source>
        <dbReference type="Proteomes" id="UP000596660"/>
    </source>
</evidence>
<name>A0A803LI70_CHEQI</name>
<keyword evidence="3" id="KW-1185">Reference proteome</keyword>
<reference evidence="2" key="2">
    <citation type="submission" date="2021-03" db="UniProtKB">
        <authorList>
            <consortium name="EnsemblPlants"/>
        </authorList>
    </citation>
    <scope>IDENTIFICATION</scope>
</reference>
<feature type="region of interest" description="Disordered" evidence="1">
    <location>
        <begin position="28"/>
        <end position="86"/>
    </location>
</feature>
<accession>A0A803LI70</accession>
<sequence>MLHPLVEGIAVLDIAVCLRTTLKANVLSVKPQGQHSPASNTIQSTSPQATNQGPVPALKQRTEASNLHKISSKRNNIWALNPEAPD</sequence>
<organism evidence="2 3">
    <name type="scientific">Chenopodium quinoa</name>
    <name type="common">Quinoa</name>
    <dbReference type="NCBI Taxonomy" id="63459"/>
    <lineage>
        <taxon>Eukaryota</taxon>
        <taxon>Viridiplantae</taxon>
        <taxon>Streptophyta</taxon>
        <taxon>Embryophyta</taxon>
        <taxon>Tracheophyta</taxon>
        <taxon>Spermatophyta</taxon>
        <taxon>Magnoliopsida</taxon>
        <taxon>eudicotyledons</taxon>
        <taxon>Gunneridae</taxon>
        <taxon>Pentapetalae</taxon>
        <taxon>Caryophyllales</taxon>
        <taxon>Chenopodiaceae</taxon>
        <taxon>Chenopodioideae</taxon>
        <taxon>Atripliceae</taxon>
        <taxon>Chenopodium</taxon>
    </lineage>
</organism>
<dbReference type="AlphaFoldDB" id="A0A803LI70"/>
<dbReference type="EnsemblPlants" id="AUR62013667-RA">
    <property type="protein sequence ID" value="AUR62013667-RA:cds"/>
    <property type="gene ID" value="AUR62013667"/>
</dbReference>
<protein>
    <submittedName>
        <fullName evidence="2">Uncharacterized protein</fullName>
    </submittedName>
</protein>
<proteinExistence type="predicted"/>